<reference evidence="2 3" key="1">
    <citation type="submission" date="2016-11" db="EMBL/GenBank/DDBJ databases">
        <title>Description of two novel members of the family Erysipelotrichaceae: Ileibacterium lipovorans gen. nov., sp. nov. and Dubosiella newyorkensis, gen. nov., sp. nov.</title>
        <authorList>
            <person name="Cox L.M."/>
            <person name="Sohn J."/>
            <person name="Tyrrell K.L."/>
            <person name="Citron D.M."/>
            <person name="Lawson P.A."/>
            <person name="Patel N.B."/>
            <person name="Iizumi T."/>
            <person name="Perez-Perez G.I."/>
            <person name="Goldstein E.J."/>
            <person name="Blaser M.J."/>
        </authorList>
    </citation>
    <scope>NUCLEOTIDE SEQUENCE [LARGE SCALE GENOMIC DNA]</scope>
    <source>
        <strain evidence="2 3">NYU-BL-A4</strain>
    </source>
</reference>
<keyword evidence="3" id="KW-1185">Reference proteome</keyword>
<name>A0A1U7NLR1_9FIRM</name>
<comment type="caution">
    <text evidence="2">The sequence shown here is derived from an EMBL/GenBank/DDBJ whole genome shotgun (WGS) entry which is preliminary data.</text>
</comment>
<dbReference type="GeneID" id="78275813"/>
<dbReference type="AlphaFoldDB" id="A0A1U7NLR1"/>
<protein>
    <recommendedName>
        <fullName evidence="4">DUF4834 domain-containing protein</fullName>
    </recommendedName>
</protein>
<dbReference type="Proteomes" id="UP000186705">
    <property type="component" value="Unassembled WGS sequence"/>
</dbReference>
<proteinExistence type="predicted"/>
<evidence type="ECO:0000313" key="2">
    <source>
        <dbReference type="EMBL" id="OLU45803.1"/>
    </source>
</evidence>
<feature type="transmembrane region" description="Helical" evidence="1">
    <location>
        <begin position="6"/>
        <end position="38"/>
    </location>
</feature>
<dbReference type="RefSeq" id="WP_076341679.1">
    <property type="nucleotide sequence ID" value="NZ_CAJTMI010000026.1"/>
</dbReference>
<dbReference type="EMBL" id="MPKA01000079">
    <property type="protein sequence ID" value="OLU45803.1"/>
    <property type="molecule type" value="Genomic_DNA"/>
</dbReference>
<evidence type="ECO:0000313" key="3">
    <source>
        <dbReference type="Proteomes" id="UP000186705"/>
    </source>
</evidence>
<gene>
    <name evidence="2" type="ORF">BO225_07665</name>
</gene>
<sequence>MQFLILVIAVFITFLFAFYILPVLIPFLIFFWVVAAIAKAFRRNKQESDFESYYRNYEDPQPRIQPREARPDSIDVDYVEYEESDDGQ</sequence>
<evidence type="ECO:0008006" key="4">
    <source>
        <dbReference type="Google" id="ProtNLM"/>
    </source>
</evidence>
<keyword evidence="1" id="KW-0472">Membrane</keyword>
<keyword evidence="1" id="KW-1133">Transmembrane helix</keyword>
<evidence type="ECO:0000256" key="1">
    <source>
        <dbReference type="SAM" id="Phobius"/>
    </source>
</evidence>
<organism evidence="2 3">
    <name type="scientific">Dubosiella newyorkensis</name>
    <dbReference type="NCBI Taxonomy" id="1862672"/>
    <lineage>
        <taxon>Bacteria</taxon>
        <taxon>Bacillati</taxon>
        <taxon>Bacillota</taxon>
        <taxon>Erysipelotrichia</taxon>
        <taxon>Erysipelotrichales</taxon>
        <taxon>Erysipelotrichaceae</taxon>
        <taxon>Dubosiella</taxon>
    </lineage>
</organism>
<keyword evidence="1" id="KW-0812">Transmembrane</keyword>
<accession>A0A1U7NLR1</accession>
<dbReference type="STRING" id="1862672.BO225_07665"/>